<dbReference type="RefSeq" id="WP_326618822.1">
    <property type="nucleotide sequence ID" value="NZ_CP109106.1"/>
</dbReference>
<dbReference type="GO" id="GO:0004519">
    <property type="term" value="F:endonuclease activity"/>
    <property type="evidence" value="ECO:0007669"/>
    <property type="project" value="UniProtKB-KW"/>
</dbReference>
<feature type="domain" description="ScoMcrA-like N-terminal head" evidence="4">
    <location>
        <begin position="5"/>
        <end position="89"/>
    </location>
</feature>
<feature type="region of interest" description="Disordered" evidence="1">
    <location>
        <begin position="455"/>
        <end position="479"/>
    </location>
</feature>
<feature type="domain" description="HNH nuclease" evidence="2">
    <location>
        <begin position="499"/>
        <end position="553"/>
    </location>
</feature>
<dbReference type="InterPro" id="IPR058813">
    <property type="entry name" value="DNA-SBD_ScoMcrA"/>
</dbReference>
<feature type="domain" description="ScoMcrA-like DNA sulfur-binding" evidence="3">
    <location>
        <begin position="295"/>
        <end position="443"/>
    </location>
</feature>
<dbReference type="Pfam" id="PF13391">
    <property type="entry name" value="HNH_2"/>
    <property type="match status" value="1"/>
</dbReference>
<keyword evidence="5" id="KW-0378">Hydrolase</keyword>
<dbReference type="InterPro" id="IPR058807">
    <property type="entry name" value="ScoMcrA_N"/>
</dbReference>
<dbReference type="Pfam" id="PF26340">
    <property type="entry name" value="DNA-SBD_ScoMcrA"/>
    <property type="match status" value="1"/>
</dbReference>
<gene>
    <name evidence="5" type="ORF">OG863_15890</name>
</gene>
<evidence type="ECO:0000256" key="1">
    <source>
        <dbReference type="SAM" id="MobiDB-lite"/>
    </source>
</evidence>
<sequence length="595" mass="65313">MGLGDVTRSGVLAAVGESRHLGREAFRRRYGFGQATTYELVVDGDRYDSKAIAGVGHMYATDSLLRSDDFSGGADTVARRLRALGFAVAEASAMEAPEPYVPQLVLQPRGGAHVRGPKNFAKSVRTGVPIAEIQTVLGKQQASLLSDLYADGIARLWGATPAKRANDSKAKTLKNRRVGDDVLFYADKGFIARARILHLFHSPDAAHAVWGVDQDGSTWEHIMALGSIEEFSEVVPAEPILQRLNVPAPLRSLTLRSAGDYRRVVHMLPARRSSLPRPHSSEPSYVSQPMNLLKMLERIETLNTHRSPGAGTPSRHQPLALLWTTARVAAGKPRLAPWSRFRAEVGPLLAEFGLPSSKVTPEYPFWHLQGSGLWEVHGIADDAGAMPRAGIFDTLQPVAGLTFEAAEIIKDPISRLNVIAKLCQTYLDDIDRHALFNRVELSGYETADGLLNDSAEERDQAVDVERASGPAERRESTSSRLVRDAALARRVKELHSNTCQVCGVRLRYKRSPYSEAAHIRGLGTPHDGPDELPNLLCLCPNHHRLFDGLEIYIDAGGIVQWTHGGEPLGPLRRLPAHPLDEEHLRYHRELCALSG</sequence>
<dbReference type="InterPro" id="IPR003615">
    <property type="entry name" value="HNH_nuc"/>
</dbReference>
<evidence type="ECO:0000313" key="6">
    <source>
        <dbReference type="Proteomes" id="UP001344251"/>
    </source>
</evidence>
<keyword evidence="5" id="KW-0255">Endonuclease</keyword>
<keyword evidence="6" id="KW-1185">Reference proteome</keyword>
<name>A0ABZ1FFZ0_9ACTN</name>
<evidence type="ECO:0000313" key="5">
    <source>
        <dbReference type="EMBL" id="WSB69316.1"/>
    </source>
</evidence>
<dbReference type="Proteomes" id="UP001344251">
    <property type="component" value="Chromosome"/>
</dbReference>
<dbReference type="EMBL" id="CP109106">
    <property type="protein sequence ID" value="WSB69316.1"/>
    <property type="molecule type" value="Genomic_DNA"/>
</dbReference>
<reference evidence="5 6" key="1">
    <citation type="submission" date="2022-10" db="EMBL/GenBank/DDBJ databases">
        <title>The complete genomes of actinobacterial strains from the NBC collection.</title>
        <authorList>
            <person name="Joergensen T.S."/>
            <person name="Alvarez Arevalo M."/>
            <person name="Sterndorff E.B."/>
            <person name="Faurdal D."/>
            <person name="Vuksanovic O."/>
            <person name="Mourched A.-S."/>
            <person name="Charusanti P."/>
            <person name="Shaw S."/>
            <person name="Blin K."/>
            <person name="Weber T."/>
        </authorList>
    </citation>
    <scope>NUCLEOTIDE SEQUENCE [LARGE SCALE GENOMIC DNA]</scope>
    <source>
        <strain evidence="5 6">NBC 01774</strain>
    </source>
</reference>
<evidence type="ECO:0000259" key="3">
    <source>
        <dbReference type="Pfam" id="PF26340"/>
    </source>
</evidence>
<evidence type="ECO:0000259" key="2">
    <source>
        <dbReference type="Pfam" id="PF13391"/>
    </source>
</evidence>
<accession>A0ABZ1FFZ0</accession>
<protein>
    <submittedName>
        <fullName evidence="5">HNH endonuclease</fullName>
    </submittedName>
</protein>
<proteinExistence type="predicted"/>
<organism evidence="5 6">
    <name type="scientific">Streptomyces decoyicus</name>
    <dbReference type="NCBI Taxonomy" id="249567"/>
    <lineage>
        <taxon>Bacteria</taxon>
        <taxon>Bacillati</taxon>
        <taxon>Actinomycetota</taxon>
        <taxon>Actinomycetes</taxon>
        <taxon>Kitasatosporales</taxon>
        <taxon>Streptomycetaceae</taxon>
        <taxon>Streptomyces</taxon>
    </lineage>
</organism>
<dbReference type="CDD" id="cd00085">
    <property type="entry name" value="HNHc"/>
    <property type="match status" value="1"/>
</dbReference>
<evidence type="ECO:0000259" key="4">
    <source>
        <dbReference type="Pfam" id="PF26345"/>
    </source>
</evidence>
<keyword evidence="5" id="KW-0540">Nuclease</keyword>
<dbReference type="Pfam" id="PF26345">
    <property type="entry name" value="ScoMcrA_N"/>
    <property type="match status" value="1"/>
</dbReference>